<name>A0A933SBY1_UNCEI</name>
<evidence type="ECO:0000313" key="13">
    <source>
        <dbReference type="Proteomes" id="UP000696931"/>
    </source>
</evidence>
<comment type="caution">
    <text evidence="12">The sequence shown here is derived from an EMBL/GenBank/DDBJ whole genome shotgun (WGS) entry which is preliminary data.</text>
</comment>
<dbReference type="PANTHER" id="PTHR33446">
    <property type="entry name" value="PROTEIN TONB-RELATED"/>
    <property type="match status" value="1"/>
</dbReference>
<keyword evidence="8 10" id="KW-1133">Transmembrane helix</keyword>
<dbReference type="PROSITE" id="PS52015">
    <property type="entry name" value="TONB_CTD"/>
    <property type="match status" value="1"/>
</dbReference>
<dbReference type="GO" id="GO:0015031">
    <property type="term" value="P:protein transport"/>
    <property type="evidence" value="ECO:0007669"/>
    <property type="project" value="UniProtKB-KW"/>
</dbReference>
<dbReference type="GO" id="GO:0005886">
    <property type="term" value="C:plasma membrane"/>
    <property type="evidence" value="ECO:0007669"/>
    <property type="project" value="UniProtKB-SubCell"/>
</dbReference>
<proteinExistence type="inferred from homology"/>
<dbReference type="InterPro" id="IPR006260">
    <property type="entry name" value="TonB/TolA_C"/>
</dbReference>
<dbReference type="InterPro" id="IPR037682">
    <property type="entry name" value="TonB_C"/>
</dbReference>
<keyword evidence="9 10" id="KW-0472">Membrane</keyword>
<evidence type="ECO:0000256" key="5">
    <source>
        <dbReference type="ARBA" id="ARBA00022519"/>
    </source>
</evidence>
<dbReference type="EMBL" id="JACRIW010000038">
    <property type="protein sequence ID" value="MBI5168963.1"/>
    <property type="molecule type" value="Genomic_DNA"/>
</dbReference>
<keyword evidence="5" id="KW-0997">Cell inner membrane</keyword>
<dbReference type="InterPro" id="IPR051045">
    <property type="entry name" value="TonB-dependent_transducer"/>
</dbReference>
<keyword evidence="4" id="KW-1003">Cell membrane</keyword>
<dbReference type="Pfam" id="PF03544">
    <property type="entry name" value="TonB_C"/>
    <property type="match status" value="1"/>
</dbReference>
<organism evidence="12 13">
    <name type="scientific">Eiseniibacteriota bacterium</name>
    <dbReference type="NCBI Taxonomy" id="2212470"/>
    <lineage>
        <taxon>Bacteria</taxon>
        <taxon>Candidatus Eiseniibacteriota</taxon>
    </lineage>
</organism>
<dbReference type="NCBIfam" id="TIGR01352">
    <property type="entry name" value="tonB_Cterm"/>
    <property type="match status" value="1"/>
</dbReference>
<keyword evidence="3" id="KW-0813">Transport</keyword>
<evidence type="ECO:0000256" key="8">
    <source>
        <dbReference type="ARBA" id="ARBA00022989"/>
    </source>
</evidence>
<feature type="transmembrane region" description="Helical" evidence="10">
    <location>
        <begin position="30"/>
        <end position="52"/>
    </location>
</feature>
<evidence type="ECO:0000256" key="10">
    <source>
        <dbReference type="SAM" id="Phobius"/>
    </source>
</evidence>
<comment type="subcellular location">
    <subcellularLocation>
        <location evidence="1">Cell inner membrane</location>
        <topology evidence="1">Single-pass membrane protein</topology>
        <orientation evidence="1">Periplasmic side</orientation>
    </subcellularLocation>
</comment>
<evidence type="ECO:0000259" key="11">
    <source>
        <dbReference type="PROSITE" id="PS52015"/>
    </source>
</evidence>
<accession>A0A933SBY1</accession>
<dbReference type="Proteomes" id="UP000696931">
    <property type="component" value="Unassembled WGS sequence"/>
</dbReference>
<evidence type="ECO:0000256" key="7">
    <source>
        <dbReference type="ARBA" id="ARBA00022927"/>
    </source>
</evidence>
<comment type="similarity">
    <text evidence="2">Belongs to the TonB family.</text>
</comment>
<evidence type="ECO:0000256" key="1">
    <source>
        <dbReference type="ARBA" id="ARBA00004383"/>
    </source>
</evidence>
<dbReference type="Gene3D" id="3.30.1150.10">
    <property type="match status" value="1"/>
</dbReference>
<reference evidence="12" key="1">
    <citation type="submission" date="2020-07" db="EMBL/GenBank/DDBJ databases">
        <title>Huge and variable diversity of episymbiotic CPR bacteria and DPANN archaea in groundwater ecosystems.</title>
        <authorList>
            <person name="He C.Y."/>
            <person name="Keren R."/>
            <person name="Whittaker M."/>
            <person name="Farag I.F."/>
            <person name="Doudna J."/>
            <person name="Cate J.H.D."/>
            <person name="Banfield J.F."/>
        </authorList>
    </citation>
    <scope>NUCLEOTIDE SEQUENCE</scope>
    <source>
        <strain evidence="12">NC_groundwater_1813_Pr3_B-0.1um_71_17</strain>
    </source>
</reference>
<dbReference type="GO" id="GO:0055085">
    <property type="term" value="P:transmembrane transport"/>
    <property type="evidence" value="ECO:0007669"/>
    <property type="project" value="InterPro"/>
</dbReference>
<evidence type="ECO:0000256" key="3">
    <source>
        <dbReference type="ARBA" id="ARBA00022448"/>
    </source>
</evidence>
<evidence type="ECO:0000256" key="2">
    <source>
        <dbReference type="ARBA" id="ARBA00006555"/>
    </source>
</evidence>
<evidence type="ECO:0000256" key="4">
    <source>
        <dbReference type="ARBA" id="ARBA00022475"/>
    </source>
</evidence>
<keyword evidence="7" id="KW-0653">Protein transport</keyword>
<feature type="domain" description="TonB C-terminal" evidence="11">
    <location>
        <begin position="151"/>
        <end position="239"/>
    </location>
</feature>
<sequence length="239" mass="25537">MSEPKVALYEFMPYGAPELLEVAKKYLTKALTLAMSGLVVIFLALLGLNYYLAHNEKEPPPIVVPYRELQAPPPLTDAAPPPQVQVATQVAPPAAAIPVPVPDAEAPQEQTIASQEELSAVQGSGPVGDGDNIVVAPPEEDALPSFGEYVYTDELPEKITHVQPVYPDIAREAGVDGTVMVQALVGKDGRVKEARVVKSIPMLDASALAAVKQWVFKPALSNNKPVAVWVGCPVKFSLR</sequence>
<dbReference type="AlphaFoldDB" id="A0A933SBY1"/>
<gene>
    <name evidence="12" type="ORF">HZA61_05720</name>
</gene>
<dbReference type="SUPFAM" id="SSF74653">
    <property type="entry name" value="TolA/TonB C-terminal domain"/>
    <property type="match status" value="1"/>
</dbReference>
<keyword evidence="6 10" id="KW-0812">Transmembrane</keyword>
<evidence type="ECO:0000256" key="6">
    <source>
        <dbReference type="ARBA" id="ARBA00022692"/>
    </source>
</evidence>
<protein>
    <submittedName>
        <fullName evidence="12">Energy transducer TonB</fullName>
    </submittedName>
</protein>
<evidence type="ECO:0000256" key="9">
    <source>
        <dbReference type="ARBA" id="ARBA00023136"/>
    </source>
</evidence>
<evidence type="ECO:0000313" key="12">
    <source>
        <dbReference type="EMBL" id="MBI5168963.1"/>
    </source>
</evidence>